<dbReference type="CDD" id="cd18093">
    <property type="entry name" value="SpoU-like_TrmJ"/>
    <property type="match status" value="1"/>
</dbReference>
<dbReference type="NCBIfam" id="TIGR00050">
    <property type="entry name" value="rRNA_methyl_1"/>
    <property type="match status" value="1"/>
</dbReference>
<gene>
    <name evidence="5 6" type="primary">trmJ</name>
    <name evidence="6" type="ORF">NCTC11009_00181</name>
</gene>
<dbReference type="GO" id="GO:0002128">
    <property type="term" value="P:tRNA nucleoside ribose methylation"/>
    <property type="evidence" value="ECO:0007669"/>
    <property type="project" value="TreeGrafter"/>
</dbReference>
<evidence type="ECO:0000256" key="1">
    <source>
        <dbReference type="ARBA" id="ARBA00007228"/>
    </source>
</evidence>
<evidence type="ECO:0000256" key="4">
    <source>
        <dbReference type="ARBA" id="ARBA00022691"/>
    </source>
</evidence>
<keyword evidence="4 5" id="KW-0949">S-adenosyl-L-methionine</keyword>
<keyword evidence="3 6" id="KW-0808">Transferase</keyword>
<comment type="function">
    <text evidence="5">Catalyzes the formation of 2'O-methylated cytidine (Cm32) or 2'O-methylated uridine (Um32) at position 32 in tRNA.</text>
</comment>
<dbReference type="Gene3D" id="3.40.1280.10">
    <property type="match status" value="1"/>
</dbReference>
<dbReference type="SUPFAM" id="SSF75217">
    <property type="entry name" value="alpha/beta knot"/>
    <property type="match status" value="1"/>
</dbReference>
<dbReference type="InterPro" id="IPR001537">
    <property type="entry name" value="SpoU_MeTrfase"/>
</dbReference>
<reference evidence="6 7" key="1">
    <citation type="submission" date="2018-06" db="EMBL/GenBank/DDBJ databases">
        <authorList>
            <consortium name="Pathogen Informatics"/>
            <person name="Doyle S."/>
        </authorList>
    </citation>
    <scope>NUCLEOTIDE SEQUENCE [LARGE SCALE GENOMIC DNA]</scope>
    <source>
        <strain evidence="6 7">NCTC11009</strain>
    </source>
</reference>
<sequence>MSINSLARTHFIMTNPSHPGNVGAAARAMKTMGFERLRLVKPRFEQMMQHEEAIAFASGAQDVLANSLEFASFEEALQGTTLSFALTARPRDIGPNCLHLRAAAQLAKNHLAADSAHHVAMVFGTERSGLSNEQISHCHYICYIPANPNYSSLNIAQAMQLTAWELRYALLEAKDSDEASAIHAEPTSAAHFPAPAQDPLAPQEQVEALMTHWQEALEAIEFIDPERPKQTMLKMRYWLMRSRLTQNECDMLRGVCTQILKHASSA</sequence>
<dbReference type="GO" id="GO:0003723">
    <property type="term" value="F:RNA binding"/>
    <property type="evidence" value="ECO:0007669"/>
    <property type="project" value="InterPro"/>
</dbReference>
<dbReference type="Pfam" id="PF00588">
    <property type="entry name" value="SpoU_methylase"/>
    <property type="match status" value="1"/>
</dbReference>
<dbReference type="GO" id="GO:0005829">
    <property type="term" value="C:cytosol"/>
    <property type="evidence" value="ECO:0007669"/>
    <property type="project" value="TreeGrafter"/>
</dbReference>
<dbReference type="PANTHER" id="PTHR42786:SF1">
    <property type="entry name" value="TRNA (CYTIDINE_URIDINE-2'-O-)-METHYLTRANSFERASE TRMJ"/>
    <property type="match status" value="1"/>
</dbReference>
<dbReference type="AlphaFoldDB" id="A0A2X1WEC8"/>
<dbReference type="Gene3D" id="1.10.8.590">
    <property type="match status" value="1"/>
</dbReference>
<comment type="subunit">
    <text evidence="5">Homodimer.</text>
</comment>
<organism evidence="6 7">
    <name type="scientific">Oligella urethralis</name>
    <dbReference type="NCBI Taxonomy" id="90245"/>
    <lineage>
        <taxon>Bacteria</taxon>
        <taxon>Pseudomonadati</taxon>
        <taxon>Pseudomonadota</taxon>
        <taxon>Betaproteobacteria</taxon>
        <taxon>Burkholderiales</taxon>
        <taxon>Alcaligenaceae</taxon>
        <taxon>Oligella</taxon>
    </lineage>
</organism>
<dbReference type="EMBL" id="UATH01000001">
    <property type="protein sequence ID" value="SPY06994.1"/>
    <property type="molecule type" value="Genomic_DNA"/>
</dbReference>
<dbReference type="EC" id="2.1.1.200" evidence="5"/>
<proteinExistence type="inferred from homology"/>
<name>A0A2X1WEC8_9BURK</name>
<comment type="subcellular location">
    <subcellularLocation>
        <location evidence="5">Cytoplasm</location>
    </subcellularLocation>
</comment>
<comment type="catalytic activity">
    <reaction evidence="5">
        <text>uridine(32) in tRNA + S-adenosyl-L-methionine = 2'-O-methyluridine(32) in tRNA + S-adenosyl-L-homocysteine + H(+)</text>
        <dbReference type="Rhea" id="RHEA:42936"/>
        <dbReference type="Rhea" id="RHEA-COMP:10107"/>
        <dbReference type="Rhea" id="RHEA-COMP:10290"/>
        <dbReference type="ChEBI" id="CHEBI:15378"/>
        <dbReference type="ChEBI" id="CHEBI:57856"/>
        <dbReference type="ChEBI" id="CHEBI:59789"/>
        <dbReference type="ChEBI" id="CHEBI:65315"/>
        <dbReference type="ChEBI" id="CHEBI:74478"/>
        <dbReference type="EC" id="2.1.1.200"/>
    </reaction>
</comment>
<accession>A0A2X1WEC8</accession>
<comment type="catalytic activity">
    <reaction evidence="5">
        <text>cytidine(32) in tRNA + S-adenosyl-L-methionine = 2'-O-methylcytidine(32) in tRNA + S-adenosyl-L-homocysteine + H(+)</text>
        <dbReference type="Rhea" id="RHEA:42932"/>
        <dbReference type="Rhea" id="RHEA-COMP:10288"/>
        <dbReference type="Rhea" id="RHEA-COMP:10289"/>
        <dbReference type="ChEBI" id="CHEBI:15378"/>
        <dbReference type="ChEBI" id="CHEBI:57856"/>
        <dbReference type="ChEBI" id="CHEBI:59789"/>
        <dbReference type="ChEBI" id="CHEBI:74495"/>
        <dbReference type="ChEBI" id="CHEBI:82748"/>
        <dbReference type="EC" id="2.1.1.200"/>
    </reaction>
</comment>
<dbReference type="GO" id="GO:0160206">
    <property type="term" value="F:tRNA (cytidine(32)/uridine(32)-2'-O)-methyltransferase activity"/>
    <property type="evidence" value="ECO:0007669"/>
    <property type="project" value="UniProtKB-EC"/>
</dbReference>
<evidence type="ECO:0000256" key="3">
    <source>
        <dbReference type="ARBA" id="ARBA00022679"/>
    </source>
</evidence>
<comment type="similarity">
    <text evidence="1">Belongs to the class IV-like SAM-binding methyltransferase superfamily. RNA methyltransferase TrmH family.</text>
</comment>
<keyword evidence="5" id="KW-0819">tRNA processing</keyword>
<evidence type="ECO:0000313" key="7">
    <source>
        <dbReference type="Proteomes" id="UP000250242"/>
    </source>
</evidence>
<keyword evidence="5" id="KW-0963">Cytoplasm</keyword>
<evidence type="ECO:0000313" key="6">
    <source>
        <dbReference type="EMBL" id="SPY06994.1"/>
    </source>
</evidence>
<keyword evidence="2 5" id="KW-0489">Methyltransferase</keyword>
<evidence type="ECO:0000256" key="5">
    <source>
        <dbReference type="RuleBase" id="RU362024"/>
    </source>
</evidence>
<dbReference type="Proteomes" id="UP000250242">
    <property type="component" value="Unassembled WGS sequence"/>
</dbReference>
<dbReference type="InterPro" id="IPR004384">
    <property type="entry name" value="RNA_MeTrfase_TrmJ/LasT"/>
</dbReference>
<dbReference type="PANTHER" id="PTHR42786">
    <property type="entry name" value="TRNA/RRNA METHYLTRANSFERASE"/>
    <property type="match status" value="1"/>
</dbReference>
<dbReference type="PIRSF" id="PIRSF004808">
    <property type="entry name" value="LasT"/>
    <property type="match status" value="1"/>
</dbReference>
<protein>
    <recommendedName>
        <fullName evidence="5">tRNA (cytidine/uridine-2'-O-)-methyltransferase TrmJ</fullName>
        <ecNumber evidence="5">2.1.1.200</ecNumber>
    </recommendedName>
    <alternativeName>
        <fullName evidence="5">tRNA (cytidine(32)/uridine(32)-2'-O)-methyltransferase</fullName>
    </alternativeName>
    <alternativeName>
        <fullName evidence="5">tRNA Cm32/Um32 methyltransferase</fullName>
    </alternativeName>
</protein>
<dbReference type="InterPro" id="IPR029026">
    <property type="entry name" value="tRNA_m1G_MTases_N"/>
</dbReference>
<dbReference type="InterPro" id="IPR029028">
    <property type="entry name" value="Alpha/beta_knot_MTases"/>
</dbReference>
<evidence type="ECO:0000256" key="2">
    <source>
        <dbReference type="ARBA" id="ARBA00022603"/>
    </source>
</evidence>